<dbReference type="Proteomes" id="UP001217089">
    <property type="component" value="Unassembled WGS sequence"/>
</dbReference>
<proteinExistence type="predicted"/>
<comment type="caution">
    <text evidence="1">The sequence shown here is derived from an EMBL/GenBank/DDBJ whole genome shotgun (WGS) entry which is preliminary data.</text>
</comment>
<organism evidence="1 2">
    <name type="scientific">Tegillarca granosa</name>
    <name type="common">Malaysian cockle</name>
    <name type="synonym">Anadara granosa</name>
    <dbReference type="NCBI Taxonomy" id="220873"/>
    <lineage>
        <taxon>Eukaryota</taxon>
        <taxon>Metazoa</taxon>
        <taxon>Spiralia</taxon>
        <taxon>Lophotrochozoa</taxon>
        <taxon>Mollusca</taxon>
        <taxon>Bivalvia</taxon>
        <taxon>Autobranchia</taxon>
        <taxon>Pteriomorphia</taxon>
        <taxon>Arcoida</taxon>
        <taxon>Arcoidea</taxon>
        <taxon>Arcidae</taxon>
        <taxon>Tegillarca</taxon>
    </lineage>
</organism>
<dbReference type="EMBL" id="JARBDR010000919">
    <property type="protein sequence ID" value="KAJ8300780.1"/>
    <property type="molecule type" value="Genomic_DNA"/>
</dbReference>
<keyword evidence="2" id="KW-1185">Reference proteome</keyword>
<accession>A0ABQ9EBE6</accession>
<name>A0ABQ9EBE6_TEGGR</name>
<sequence length="132" mass="15505">MSDLCEKHFVSQKKHVFPGVFTKEAKLFFEDLEEFDIVVHQKERFCPLFLTFDMEAILKSVSSMNISNVDCERIHLAISVSICSNVHNFSSEYFISNQNLDELLLKMVNHMHKISEETFTLSCVKWKYVFDK</sequence>
<evidence type="ECO:0000313" key="2">
    <source>
        <dbReference type="Proteomes" id="UP001217089"/>
    </source>
</evidence>
<evidence type="ECO:0000313" key="1">
    <source>
        <dbReference type="EMBL" id="KAJ8300780.1"/>
    </source>
</evidence>
<gene>
    <name evidence="1" type="ORF">KUTeg_022299</name>
</gene>
<reference evidence="1 2" key="1">
    <citation type="submission" date="2022-12" db="EMBL/GenBank/DDBJ databases">
        <title>Chromosome-level genome of Tegillarca granosa.</title>
        <authorList>
            <person name="Kim J."/>
        </authorList>
    </citation>
    <scope>NUCLEOTIDE SEQUENCE [LARGE SCALE GENOMIC DNA]</scope>
    <source>
        <strain evidence="1">Teg-2019</strain>
        <tissue evidence="1">Adductor muscle</tissue>
    </source>
</reference>
<protein>
    <submittedName>
        <fullName evidence="1">Uncharacterized protein</fullName>
    </submittedName>
</protein>